<dbReference type="Gene3D" id="2.60.120.10">
    <property type="entry name" value="Jelly Rolls"/>
    <property type="match status" value="1"/>
</dbReference>
<sequence>MTLKQLRERDLRPGLTEQQRLDFHMLILCESGAGAHMVDFEMHDCRRGTLIHISPNQVHAFASDIDTEGTLLIFRPEFLTPDFYGPDSGIQPPAEYLWPPATKLDKASLEFVTATVSFLTKQHRTQGVWAQPEAARHIAIGLASLAYRTAVSNSPLYQSPPQPLFLSFLTLVEEFYPTRRDAQWYAAQLDCSYRNLCRICKKASGETPKTMIDRRVAIEARRLLAFTQDSAWEIGKRLGFTEATNFVKFFQRLAGSTPDVFRRQWQK</sequence>
<accession>A4A0P2</accession>
<evidence type="ECO:0000256" key="2">
    <source>
        <dbReference type="ARBA" id="ARBA00023125"/>
    </source>
</evidence>
<dbReference type="PANTHER" id="PTHR43280:SF32">
    <property type="entry name" value="TRANSCRIPTIONAL REGULATORY PROTEIN"/>
    <property type="match status" value="1"/>
</dbReference>
<evidence type="ECO:0000256" key="3">
    <source>
        <dbReference type="ARBA" id="ARBA00023163"/>
    </source>
</evidence>
<dbReference type="InterPro" id="IPR003313">
    <property type="entry name" value="AraC-bd"/>
</dbReference>
<dbReference type="GO" id="GO:0003700">
    <property type="term" value="F:DNA-binding transcription factor activity"/>
    <property type="evidence" value="ECO:0007669"/>
    <property type="project" value="InterPro"/>
</dbReference>
<evidence type="ECO:0000259" key="4">
    <source>
        <dbReference type="PROSITE" id="PS01124"/>
    </source>
</evidence>
<dbReference type="SMART" id="SM00342">
    <property type="entry name" value="HTH_ARAC"/>
    <property type="match status" value="1"/>
</dbReference>
<dbReference type="SUPFAM" id="SSF51215">
    <property type="entry name" value="Regulatory protein AraC"/>
    <property type="match status" value="1"/>
</dbReference>
<comment type="caution">
    <text evidence="5">The sequence shown here is derived from an EMBL/GenBank/DDBJ whole genome shotgun (WGS) entry which is preliminary data.</text>
</comment>
<dbReference type="SUPFAM" id="SSF46689">
    <property type="entry name" value="Homeodomain-like"/>
    <property type="match status" value="1"/>
</dbReference>
<dbReference type="STRING" id="314230.DSM3645_02036"/>
<dbReference type="GO" id="GO:0043565">
    <property type="term" value="F:sequence-specific DNA binding"/>
    <property type="evidence" value="ECO:0007669"/>
    <property type="project" value="InterPro"/>
</dbReference>
<evidence type="ECO:0000256" key="1">
    <source>
        <dbReference type="ARBA" id="ARBA00023015"/>
    </source>
</evidence>
<dbReference type="InterPro" id="IPR014710">
    <property type="entry name" value="RmlC-like_jellyroll"/>
</dbReference>
<dbReference type="EMBL" id="AANZ01000029">
    <property type="protein sequence ID" value="EAQ77708.1"/>
    <property type="molecule type" value="Genomic_DNA"/>
</dbReference>
<dbReference type="HOGENOM" id="CLU_000445_88_2_0"/>
<protein>
    <submittedName>
        <fullName evidence="5">Putative transcriptional regulator</fullName>
    </submittedName>
</protein>
<dbReference type="Proteomes" id="UP000004358">
    <property type="component" value="Unassembled WGS sequence"/>
</dbReference>
<evidence type="ECO:0000313" key="5">
    <source>
        <dbReference type="EMBL" id="EAQ77708.1"/>
    </source>
</evidence>
<dbReference type="AlphaFoldDB" id="A4A0P2"/>
<dbReference type="InterPro" id="IPR037923">
    <property type="entry name" value="HTH-like"/>
</dbReference>
<keyword evidence="2" id="KW-0238">DNA-binding</keyword>
<name>A4A0P2_9BACT</name>
<keyword evidence="1" id="KW-0805">Transcription regulation</keyword>
<organism evidence="5 6">
    <name type="scientific">Blastopirellula marina DSM 3645</name>
    <dbReference type="NCBI Taxonomy" id="314230"/>
    <lineage>
        <taxon>Bacteria</taxon>
        <taxon>Pseudomonadati</taxon>
        <taxon>Planctomycetota</taxon>
        <taxon>Planctomycetia</taxon>
        <taxon>Pirellulales</taxon>
        <taxon>Pirellulaceae</taxon>
        <taxon>Blastopirellula</taxon>
    </lineage>
</organism>
<gene>
    <name evidence="5" type="ORF">DSM3645_02036</name>
</gene>
<dbReference type="Gene3D" id="1.10.10.60">
    <property type="entry name" value="Homeodomain-like"/>
    <property type="match status" value="1"/>
</dbReference>
<evidence type="ECO:0000313" key="6">
    <source>
        <dbReference type="Proteomes" id="UP000004358"/>
    </source>
</evidence>
<dbReference type="Pfam" id="PF12833">
    <property type="entry name" value="HTH_18"/>
    <property type="match status" value="1"/>
</dbReference>
<proteinExistence type="predicted"/>
<keyword evidence="3" id="KW-0804">Transcription</keyword>
<dbReference type="Pfam" id="PF02311">
    <property type="entry name" value="AraC_binding"/>
    <property type="match status" value="1"/>
</dbReference>
<feature type="domain" description="HTH araC/xylS-type" evidence="4">
    <location>
        <begin position="166"/>
        <end position="264"/>
    </location>
</feature>
<dbReference type="eggNOG" id="COG2207">
    <property type="taxonomic scope" value="Bacteria"/>
</dbReference>
<dbReference type="PANTHER" id="PTHR43280">
    <property type="entry name" value="ARAC-FAMILY TRANSCRIPTIONAL REGULATOR"/>
    <property type="match status" value="1"/>
</dbReference>
<dbReference type="InterPro" id="IPR018060">
    <property type="entry name" value="HTH_AraC"/>
</dbReference>
<dbReference type="InterPro" id="IPR009057">
    <property type="entry name" value="Homeodomain-like_sf"/>
</dbReference>
<reference evidence="5 6" key="1">
    <citation type="submission" date="2006-02" db="EMBL/GenBank/DDBJ databases">
        <authorList>
            <person name="Amann R."/>
            <person name="Ferriera S."/>
            <person name="Johnson J."/>
            <person name="Kravitz S."/>
            <person name="Halpern A."/>
            <person name="Remington K."/>
            <person name="Beeson K."/>
            <person name="Tran B."/>
            <person name="Rogers Y.-H."/>
            <person name="Friedman R."/>
            <person name="Venter J.C."/>
        </authorList>
    </citation>
    <scope>NUCLEOTIDE SEQUENCE [LARGE SCALE GENOMIC DNA]</scope>
    <source>
        <strain evidence="5 6">DSM 3645</strain>
    </source>
</reference>
<dbReference type="PROSITE" id="PS01124">
    <property type="entry name" value="HTH_ARAC_FAMILY_2"/>
    <property type="match status" value="1"/>
</dbReference>